<keyword evidence="5 6" id="KW-0413">Isomerase</keyword>
<dbReference type="Gene3D" id="3.90.226.10">
    <property type="entry name" value="2-enoyl-CoA Hydratase, Chain A, domain 1"/>
    <property type="match status" value="1"/>
</dbReference>
<evidence type="ECO:0000256" key="4">
    <source>
        <dbReference type="ARBA" id="ARBA00023140"/>
    </source>
</evidence>
<dbReference type="FunFam" id="3.90.226.10:FF:000048">
    <property type="entry name" value="3,2-trans-enoyl-CoA isomerase"/>
    <property type="match status" value="1"/>
</dbReference>
<keyword evidence="4" id="KW-0576">Peroxisome</keyword>
<dbReference type="InterPro" id="IPR029045">
    <property type="entry name" value="ClpP/crotonase-like_dom_sf"/>
</dbReference>
<dbReference type="PANTHER" id="PTHR43684">
    <property type="match status" value="1"/>
</dbReference>
<reference evidence="6 7" key="1">
    <citation type="submission" date="2016-02" db="EMBL/GenBank/DDBJ databases">
        <title>Complete genome sequence and transcriptome regulation of the pentose utilising yeast Sugiyamaella lignohabitans.</title>
        <authorList>
            <person name="Bellasio M."/>
            <person name="Peymann A."/>
            <person name="Valli M."/>
            <person name="Sipitzky M."/>
            <person name="Graf A."/>
            <person name="Sauer M."/>
            <person name="Marx H."/>
            <person name="Mattanovich D."/>
        </authorList>
    </citation>
    <scope>NUCLEOTIDE SEQUENCE [LARGE SCALE GENOMIC DNA]</scope>
    <source>
        <strain evidence="6 7">CBS 10342</strain>
    </source>
</reference>
<dbReference type="GO" id="GO:0005782">
    <property type="term" value="C:peroxisomal matrix"/>
    <property type="evidence" value="ECO:0007669"/>
    <property type="project" value="TreeGrafter"/>
</dbReference>
<keyword evidence="7" id="KW-1185">Reference proteome</keyword>
<evidence type="ECO:0000256" key="2">
    <source>
        <dbReference type="ARBA" id="ARBA00005005"/>
    </source>
</evidence>
<protein>
    <submittedName>
        <fullName evidence="6">Dodecenoyl-CoA isomerase</fullName>
    </submittedName>
</protein>
<dbReference type="InterPro" id="IPR001753">
    <property type="entry name" value="Enoyl-CoA_hydra/iso"/>
</dbReference>
<dbReference type="AlphaFoldDB" id="A0A167EN94"/>
<proteinExistence type="inferred from homology"/>
<dbReference type="GO" id="GO:0006635">
    <property type="term" value="P:fatty acid beta-oxidation"/>
    <property type="evidence" value="ECO:0007669"/>
    <property type="project" value="TreeGrafter"/>
</dbReference>
<evidence type="ECO:0000313" key="7">
    <source>
        <dbReference type="Proteomes" id="UP000189580"/>
    </source>
</evidence>
<evidence type="ECO:0000256" key="5">
    <source>
        <dbReference type="ARBA" id="ARBA00023235"/>
    </source>
</evidence>
<organism evidence="6 7">
    <name type="scientific">Sugiyamaella lignohabitans</name>
    <dbReference type="NCBI Taxonomy" id="796027"/>
    <lineage>
        <taxon>Eukaryota</taxon>
        <taxon>Fungi</taxon>
        <taxon>Dikarya</taxon>
        <taxon>Ascomycota</taxon>
        <taxon>Saccharomycotina</taxon>
        <taxon>Dipodascomycetes</taxon>
        <taxon>Dipodascales</taxon>
        <taxon>Trichomonascaceae</taxon>
        <taxon>Sugiyamaella</taxon>
    </lineage>
</organism>
<comment type="subcellular location">
    <subcellularLocation>
        <location evidence="1">Peroxisome</location>
    </subcellularLocation>
</comment>
<evidence type="ECO:0000256" key="1">
    <source>
        <dbReference type="ARBA" id="ARBA00004275"/>
    </source>
</evidence>
<dbReference type="Proteomes" id="UP000189580">
    <property type="component" value="Chromosome d"/>
</dbReference>
<evidence type="ECO:0000256" key="3">
    <source>
        <dbReference type="ARBA" id="ARBA00005254"/>
    </source>
</evidence>
<dbReference type="CDD" id="cd06558">
    <property type="entry name" value="crotonase-like"/>
    <property type="match status" value="1"/>
</dbReference>
<dbReference type="EMBL" id="CP014502">
    <property type="protein sequence ID" value="ANB14273.1"/>
    <property type="molecule type" value="Genomic_DNA"/>
</dbReference>
<dbReference type="SUPFAM" id="SSF52096">
    <property type="entry name" value="ClpP/crotonase"/>
    <property type="match status" value="1"/>
</dbReference>
<sequence length="275" mass="29982">MSVSVEDSILYEVKGKTAIITLNLPKVFNALAFEHYQRLDELVQKAAKDPNTVVTLIQSTGKFFSAGANVSGAGQRPTGDYVEMRRNYIAGFGARNLSITETFYNHPKVLVVALNGPVIGLSAALVALADFIYAVDSTFLLTPFANIGLVAEGASSYTLLQRLGWSKASEALLASRPIDAKTLADRGFINELFKKSDFKSVEEFNAKVLSIIENSFSHLDHDSVKDIKQLLLLSMRSNLQVANSTEVIGGIEKFSLGIPQKRFAALAAKKLKHKL</sequence>
<comment type="pathway">
    <text evidence="2">Lipid metabolism; fatty acid beta-oxidation.</text>
</comment>
<dbReference type="Pfam" id="PF00378">
    <property type="entry name" value="ECH_1"/>
    <property type="match status" value="1"/>
</dbReference>
<dbReference type="GO" id="GO:0004165">
    <property type="term" value="F:delta(3)-delta(2)-enoyl-CoA isomerase activity"/>
    <property type="evidence" value="ECO:0007669"/>
    <property type="project" value="UniProtKB-ARBA"/>
</dbReference>
<accession>A0A167EN94</accession>
<dbReference type="KEGG" id="slb:AWJ20_5238"/>
<evidence type="ECO:0000313" key="6">
    <source>
        <dbReference type="EMBL" id="ANB14273.1"/>
    </source>
</evidence>
<dbReference type="OrthoDB" id="2018133at2759"/>
<dbReference type="RefSeq" id="XP_018736750.1">
    <property type="nucleotide sequence ID" value="XM_018882366.1"/>
</dbReference>
<name>A0A167EN94_9ASCO</name>
<comment type="similarity">
    <text evidence="3">Belongs to the enoyl-CoA hydratase/isomerase family.</text>
</comment>
<gene>
    <name evidence="6" type="primary">ECI1</name>
    <name evidence="6" type="ORF">AWJ20_5238</name>
</gene>
<dbReference type="PANTHER" id="PTHR43684:SF1">
    <property type="entry name" value="ENOYL-COA DELTA ISOMERASE 2"/>
    <property type="match status" value="1"/>
</dbReference>
<dbReference type="InterPro" id="IPR051053">
    <property type="entry name" value="ECH/Chromodomain_protein"/>
</dbReference>
<dbReference type="GeneID" id="30037458"/>